<dbReference type="AlphaFoldDB" id="Q9A3T8"/>
<dbReference type="NCBIfam" id="NF041580">
    <property type="entry name" value="DidA"/>
    <property type="match status" value="1"/>
</dbReference>
<dbReference type="InterPro" id="IPR048169">
    <property type="entry name" value="DidA-like"/>
</dbReference>
<evidence type="ECO:0000256" key="2">
    <source>
        <dbReference type="SAM" id="Phobius"/>
    </source>
</evidence>
<keyword evidence="2" id="KW-1133">Transmembrane helix</keyword>
<reference evidence="3 4" key="1">
    <citation type="journal article" date="2001" name="Proc. Natl. Acad. Sci. U.S.A.">
        <title>Complete genome sequence of Caulobacter crescentus.</title>
        <authorList>
            <person name="Nierman W.C."/>
            <person name="Feldblyum T.V."/>
            <person name="Laub M.T."/>
            <person name="Paulsen I.T."/>
            <person name="Nelson K.E."/>
            <person name="Eisen J.A."/>
            <person name="Heidelberg J.F."/>
            <person name="Alley M.R."/>
            <person name="Ohta N."/>
            <person name="Maddock J.R."/>
            <person name="Potocka I."/>
            <person name="Nelson W.C."/>
            <person name="Newton A."/>
            <person name="Stephens C."/>
            <person name="Phadke N.D."/>
            <person name="Ely B."/>
            <person name="DeBoy R.T."/>
            <person name="Dodson R.J."/>
            <person name="Durkin A.S."/>
            <person name="Gwinn M.L."/>
            <person name="Haft D.H."/>
            <person name="Kolonay J.F."/>
            <person name="Smit J."/>
            <person name="Craven M.B."/>
            <person name="Khouri H."/>
            <person name="Shetty J."/>
            <person name="Berry K."/>
            <person name="Utterback T."/>
            <person name="Tran K."/>
            <person name="Wolf A."/>
            <person name="Vamathevan J."/>
            <person name="Ermolaeva M."/>
            <person name="White O."/>
            <person name="Salzberg S.L."/>
            <person name="Venter J.C."/>
            <person name="Shapiro L."/>
            <person name="Fraser C.M."/>
        </authorList>
    </citation>
    <scope>NUCLEOTIDE SEQUENCE [LARGE SCALE GENOMIC DNA]</scope>
    <source>
        <strain evidence="4">ATCC 19089 / CB15</strain>
    </source>
</reference>
<gene>
    <name evidence="3" type="ordered locus">CC_3114</name>
</gene>
<dbReference type="HOGENOM" id="CLU_1370039_0_0_5"/>
<keyword evidence="2" id="KW-0812">Transmembrane</keyword>
<sequence>MILPAAMPSRPGRERSRRAWSSSTCTTPVIVWPMATAEKFSTSPAQLWEKRAASPPGIWPASCDRPSSRRRLASAAPSWWGMLMLTVLAMESSSIDIAEMRAQRGKFNTSVSGAWLGQGRFHQMRDDDMTDFAMTQPFAAPRRSARFVRPGRPGGLWGAVHYAGVLLVWLMLFVVDRPLALKVMAERRADSPIPRHWGW</sequence>
<dbReference type="PATRIC" id="fig|190650.5.peg.3121"/>
<name>Q9A3T8_CAUVC</name>
<evidence type="ECO:0000313" key="3">
    <source>
        <dbReference type="EMBL" id="AAK25076.1"/>
    </source>
</evidence>
<feature type="region of interest" description="Disordered" evidence="1">
    <location>
        <begin position="1"/>
        <end position="21"/>
    </location>
</feature>
<evidence type="ECO:0000256" key="1">
    <source>
        <dbReference type="SAM" id="MobiDB-lite"/>
    </source>
</evidence>
<dbReference type="STRING" id="190650.CC_3114"/>
<protein>
    <submittedName>
        <fullName evidence="3">Uncharacterized protein</fullName>
    </submittedName>
</protein>
<dbReference type="BioCyc" id="CAULO:CC3114-MONOMER"/>
<dbReference type="PIR" id="H87634">
    <property type="entry name" value="H87634"/>
</dbReference>
<evidence type="ECO:0000313" key="4">
    <source>
        <dbReference type="Proteomes" id="UP000001816"/>
    </source>
</evidence>
<dbReference type="Proteomes" id="UP000001816">
    <property type="component" value="Chromosome"/>
</dbReference>
<feature type="transmembrane region" description="Helical" evidence="2">
    <location>
        <begin position="156"/>
        <end position="175"/>
    </location>
</feature>
<proteinExistence type="predicted"/>
<organism evidence="3 4">
    <name type="scientific">Caulobacter vibrioides (strain ATCC 19089 / CIP 103742 / CB 15)</name>
    <name type="common">Caulobacter crescentus</name>
    <dbReference type="NCBI Taxonomy" id="190650"/>
    <lineage>
        <taxon>Bacteria</taxon>
        <taxon>Pseudomonadati</taxon>
        <taxon>Pseudomonadota</taxon>
        <taxon>Alphaproteobacteria</taxon>
        <taxon>Caulobacterales</taxon>
        <taxon>Caulobacteraceae</taxon>
        <taxon>Caulobacter</taxon>
    </lineage>
</organism>
<accession>Q9A3T8</accession>
<keyword evidence="2" id="KW-0472">Membrane</keyword>
<dbReference type="EMBL" id="AE005673">
    <property type="protein sequence ID" value="AAK25076.1"/>
    <property type="molecule type" value="Genomic_DNA"/>
</dbReference>
<dbReference type="KEGG" id="ccr:CC_3114"/>
<dbReference type="EnsemblBacteria" id="AAK25076">
    <property type="protein sequence ID" value="AAK25076"/>
    <property type="gene ID" value="CC_3114"/>
</dbReference>
<keyword evidence="4" id="KW-1185">Reference proteome</keyword>